<organism evidence="1 2">
    <name type="scientific">Microlunatus aurantiacus</name>
    <dbReference type="NCBI Taxonomy" id="446786"/>
    <lineage>
        <taxon>Bacteria</taxon>
        <taxon>Bacillati</taxon>
        <taxon>Actinomycetota</taxon>
        <taxon>Actinomycetes</taxon>
        <taxon>Propionibacteriales</taxon>
        <taxon>Propionibacteriaceae</taxon>
        <taxon>Microlunatus</taxon>
    </lineage>
</organism>
<protein>
    <submittedName>
        <fullName evidence="1">Uncharacterized protein</fullName>
    </submittedName>
</protein>
<evidence type="ECO:0000313" key="2">
    <source>
        <dbReference type="Proteomes" id="UP001500051"/>
    </source>
</evidence>
<dbReference type="RefSeq" id="WP_344814648.1">
    <property type="nucleotide sequence ID" value="NZ_BAAAYX010000031.1"/>
</dbReference>
<name>A0ABP7EHQ8_9ACTN</name>
<dbReference type="Proteomes" id="UP001500051">
    <property type="component" value="Unassembled WGS sequence"/>
</dbReference>
<proteinExistence type="predicted"/>
<keyword evidence="2" id="KW-1185">Reference proteome</keyword>
<sequence length="92" mass="10094">MTTTDNQTETAVETPDLVTLSAVAGLVELLDHCHAFLDTHQGVTVELDDYCTRQAAAVTSYWIIDQLSWHALLLRLQLAETGEVADHARSGE</sequence>
<evidence type="ECO:0000313" key="1">
    <source>
        <dbReference type="EMBL" id="GAA3719318.1"/>
    </source>
</evidence>
<gene>
    <name evidence="1" type="ORF">GCM10022204_44330</name>
</gene>
<dbReference type="EMBL" id="BAAAYX010000031">
    <property type="protein sequence ID" value="GAA3719318.1"/>
    <property type="molecule type" value="Genomic_DNA"/>
</dbReference>
<reference evidence="2" key="1">
    <citation type="journal article" date="2019" name="Int. J. Syst. Evol. Microbiol.">
        <title>The Global Catalogue of Microorganisms (GCM) 10K type strain sequencing project: providing services to taxonomists for standard genome sequencing and annotation.</title>
        <authorList>
            <consortium name="The Broad Institute Genomics Platform"/>
            <consortium name="The Broad Institute Genome Sequencing Center for Infectious Disease"/>
            <person name="Wu L."/>
            <person name="Ma J."/>
        </authorList>
    </citation>
    <scope>NUCLEOTIDE SEQUENCE [LARGE SCALE GENOMIC DNA]</scope>
    <source>
        <strain evidence="2">JCM 16548</strain>
    </source>
</reference>
<accession>A0ABP7EHQ8</accession>
<comment type="caution">
    <text evidence="1">The sequence shown here is derived from an EMBL/GenBank/DDBJ whole genome shotgun (WGS) entry which is preliminary data.</text>
</comment>